<dbReference type="PANTHER" id="PTHR44591">
    <property type="entry name" value="STRESS RESPONSE REGULATOR PROTEIN 1"/>
    <property type="match status" value="1"/>
</dbReference>
<dbReference type="EMBL" id="CP036425">
    <property type="protein sequence ID" value="QDU35510.1"/>
    <property type="molecule type" value="Genomic_DNA"/>
</dbReference>
<dbReference type="InterPro" id="IPR011006">
    <property type="entry name" value="CheY-like_superfamily"/>
</dbReference>
<dbReference type="InterPro" id="IPR009061">
    <property type="entry name" value="DNA-bd_dom_put_sf"/>
</dbReference>
<dbReference type="Proteomes" id="UP000317369">
    <property type="component" value="Chromosome"/>
</dbReference>
<dbReference type="RefSeq" id="WP_145080966.1">
    <property type="nucleotide sequence ID" value="NZ_CP036425.1"/>
</dbReference>
<dbReference type="OrthoDB" id="261949at2"/>
<accession>A0A517YZ56</accession>
<dbReference type="CDD" id="cd00156">
    <property type="entry name" value="REC"/>
    <property type="match status" value="1"/>
</dbReference>
<dbReference type="PANTHER" id="PTHR44591:SF3">
    <property type="entry name" value="RESPONSE REGULATORY DOMAIN-CONTAINING PROTEIN"/>
    <property type="match status" value="1"/>
</dbReference>
<evidence type="ECO:0000256" key="2">
    <source>
        <dbReference type="PROSITE-ProRule" id="PRU00169"/>
    </source>
</evidence>
<evidence type="ECO:0000313" key="5">
    <source>
        <dbReference type="Proteomes" id="UP000317369"/>
    </source>
</evidence>
<comment type="caution">
    <text evidence="2">Lacks conserved residue(s) required for the propagation of feature annotation.</text>
</comment>
<protein>
    <submittedName>
        <fullName evidence="4">Polar-differentiation response regulator DivK</fullName>
    </submittedName>
</protein>
<dbReference type="InterPro" id="IPR050595">
    <property type="entry name" value="Bact_response_regulator"/>
</dbReference>
<dbReference type="InterPro" id="IPR041657">
    <property type="entry name" value="HTH_17"/>
</dbReference>
<keyword evidence="1" id="KW-0597">Phosphoprotein</keyword>
<gene>
    <name evidence="4" type="primary">divK</name>
    <name evidence="4" type="ORF">KS4_35930</name>
</gene>
<organism evidence="4 5">
    <name type="scientific">Poriferisphaera corsica</name>
    <dbReference type="NCBI Taxonomy" id="2528020"/>
    <lineage>
        <taxon>Bacteria</taxon>
        <taxon>Pseudomonadati</taxon>
        <taxon>Planctomycetota</taxon>
        <taxon>Phycisphaerae</taxon>
        <taxon>Phycisphaerales</taxon>
        <taxon>Phycisphaeraceae</taxon>
        <taxon>Poriferisphaera</taxon>
    </lineage>
</organism>
<dbReference type="AlphaFoldDB" id="A0A517YZ56"/>
<evidence type="ECO:0000256" key="1">
    <source>
        <dbReference type="ARBA" id="ARBA00022553"/>
    </source>
</evidence>
<keyword evidence="5" id="KW-1185">Reference proteome</keyword>
<dbReference type="SMART" id="SM00448">
    <property type="entry name" value="REC"/>
    <property type="match status" value="1"/>
</dbReference>
<evidence type="ECO:0000259" key="3">
    <source>
        <dbReference type="PROSITE" id="PS50110"/>
    </source>
</evidence>
<feature type="domain" description="Response regulatory" evidence="3">
    <location>
        <begin position="71"/>
        <end position="188"/>
    </location>
</feature>
<reference evidence="4 5" key="1">
    <citation type="submission" date="2019-02" db="EMBL/GenBank/DDBJ databases">
        <title>Deep-cultivation of Planctomycetes and their phenomic and genomic characterization uncovers novel biology.</title>
        <authorList>
            <person name="Wiegand S."/>
            <person name="Jogler M."/>
            <person name="Boedeker C."/>
            <person name="Pinto D."/>
            <person name="Vollmers J."/>
            <person name="Rivas-Marin E."/>
            <person name="Kohn T."/>
            <person name="Peeters S.H."/>
            <person name="Heuer A."/>
            <person name="Rast P."/>
            <person name="Oberbeckmann S."/>
            <person name="Bunk B."/>
            <person name="Jeske O."/>
            <person name="Meyerdierks A."/>
            <person name="Storesund J.E."/>
            <person name="Kallscheuer N."/>
            <person name="Luecker S."/>
            <person name="Lage O.M."/>
            <person name="Pohl T."/>
            <person name="Merkel B.J."/>
            <person name="Hornburger P."/>
            <person name="Mueller R.-W."/>
            <person name="Bruemmer F."/>
            <person name="Labrenz M."/>
            <person name="Spormann A.M."/>
            <person name="Op den Camp H."/>
            <person name="Overmann J."/>
            <person name="Amann R."/>
            <person name="Jetten M.S.M."/>
            <person name="Mascher T."/>
            <person name="Medema M.H."/>
            <person name="Devos D.P."/>
            <person name="Kaster A.-K."/>
            <person name="Ovreas L."/>
            <person name="Rohde M."/>
            <person name="Galperin M.Y."/>
            <person name="Jogler C."/>
        </authorList>
    </citation>
    <scope>NUCLEOTIDE SEQUENCE [LARGE SCALE GENOMIC DNA]</scope>
    <source>
        <strain evidence="4 5">KS4</strain>
    </source>
</reference>
<dbReference type="SUPFAM" id="SSF46955">
    <property type="entry name" value="Putative DNA-binding domain"/>
    <property type="match status" value="1"/>
</dbReference>
<dbReference type="Pfam" id="PF12728">
    <property type="entry name" value="HTH_17"/>
    <property type="match status" value="1"/>
</dbReference>
<name>A0A517YZ56_9BACT</name>
<dbReference type="SUPFAM" id="SSF52172">
    <property type="entry name" value="CheY-like"/>
    <property type="match status" value="1"/>
</dbReference>
<dbReference type="Gene3D" id="3.40.50.2300">
    <property type="match status" value="1"/>
</dbReference>
<dbReference type="GO" id="GO:0000160">
    <property type="term" value="P:phosphorelay signal transduction system"/>
    <property type="evidence" value="ECO:0007669"/>
    <property type="project" value="InterPro"/>
</dbReference>
<sequence>MPRQKDILTTGEVAKICNVAPRTVSKWFDSGQLQGYRIPGSKDRRIPLSSLIKFMKAHNIPLDGLQSGQTRVLIVDDDSEIVEVLEKVLAEQANYEVHTAHSGFAAGIACEKARPHVMLLNMHLSDLKGEEILKFVKSNPDLQLTKVVAMSGKLTDGQAQHLLQNGFDGYLKKPFHVRQVVEAIEDAVSLVY</sequence>
<dbReference type="Pfam" id="PF00072">
    <property type="entry name" value="Response_reg"/>
    <property type="match status" value="1"/>
</dbReference>
<dbReference type="PROSITE" id="PS50110">
    <property type="entry name" value="RESPONSE_REGULATORY"/>
    <property type="match status" value="1"/>
</dbReference>
<dbReference type="InterPro" id="IPR001789">
    <property type="entry name" value="Sig_transdc_resp-reg_receiver"/>
</dbReference>
<evidence type="ECO:0000313" key="4">
    <source>
        <dbReference type="EMBL" id="QDU35510.1"/>
    </source>
</evidence>
<dbReference type="KEGG" id="pcor:KS4_35930"/>
<proteinExistence type="predicted"/>